<dbReference type="Pfam" id="PF22807">
    <property type="entry name" value="TrAA12"/>
    <property type="match status" value="2"/>
</dbReference>
<keyword evidence="4" id="KW-1185">Reference proteome</keyword>
<dbReference type="InterPro" id="IPR011042">
    <property type="entry name" value="6-blade_b-propeller_TolB-like"/>
</dbReference>
<dbReference type="PANTHER" id="PTHR33546">
    <property type="entry name" value="LARGE, MULTIFUNCTIONAL SECRETED PROTEIN-RELATED"/>
    <property type="match status" value="1"/>
</dbReference>
<proteinExistence type="predicted"/>
<name>A0ABU3Y433_9SPHN</name>
<dbReference type="Gene3D" id="2.120.10.30">
    <property type="entry name" value="TolB, C-terminal domain"/>
    <property type="match status" value="1"/>
</dbReference>
<keyword evidence="1" id="KW-0732">Signal</keyword>
<reference evidence="3 4" key="1">
    <citation type="submission" date="2023-10" db="EMBL/GenBank/DDBJ databases">
        <title>Sphingomonas sp. HF-S4 16S ribosomal RNA gene Genome sequencing and assembly.</title>
        <authorList>
            <person name="Lee H."/>
        </authorList>
    </citation>
    <scope>NUCLEOTIDE SEQUENCE [LARGE SCALE GENOMIC DNA]</scope>
    <source>
        <strain evidence="3 4">HF-S4</strain>
    </source>
</reference>
<dbReference type="Proteomes" id="UP001273531">
    <property type="component" value="Unassembled WGS sequence"/>
</dbReference>
<evidence type="ECO:0000313" key="3">
    <source>
        <dbReference type="EMBL" id="MDV3455862.1"/>
    </source>
</evidence>
<evidence type="ECO:0000313" key="4">
    <source>
        <dbReference type="Proteomes" id="UP001273531"/>
    </source>
</evidence>
<feature type="chain" id="PRO_5046590094" evidence="1">
    <location>
        <begin position="25"/>
        <end position="446"/>
    </location>
</feature>
<dbReference type="PANTHER" id="PTHR33546:SF1">
    <property type="entry name" value="LARGE, MULTIFUNCTIONAL SECRETED PROTEIN"/>
    <property type="match status" value="1"/>
</dbReference>
<dbReference type="PROSITE" id="PS51257">
    <property type="entry name" value="PROKAR_LIPOPROTEIN"/>
    <property type="match status" value="1"/>
</dbReference>
<comment type="caution">
    <text evidence="3">The sequence shown here is derived from an EMBL/GenBank/DDBJ whole genome shotgun (WGS) entry which is preliminary data.</text>
</comment>
<dbReference type="EMBL" id="JAWJEJ010000001">
    <property type="protein sequence ID" value="MDV3455862.1"/>
    <property type="molecule type" value="Genomic_DNA"/>
</dbReference>
<dbReference type="InterPro" id="IPR054539">
    <property type="entry name" value="Beta-prop_PDH"/>
</dbReference>
<dbReference type="SUPFAM" id="SSF50952">
    <property type="entry name" value="Soluble quinoprotein glucose dehydrogenase"/>
    <property type="match status" value="1"/>
</dbReference>
<dbReference type="RefSeq" id="WP_317225069.1">
    <property type="nucleotide sequence ID" value="NZ_JAWJEJ010000001.1"/>
</dbReference>
<gene>
    <name evidence="3" type="ORF">RZN05_02615</name>
</gene>
<evidence type="ECO:0000256" key="1">
    <source>
        <dbReference type="SAM" id="SignalP"/>
    </source>
</evidence>
<feature type="domain" description="Pyrroloquinoline quinone-dependent pyranose dehydrogenase beta-propeller" evidence="2">
    <location>
        <begin position="151"/>
        <end position="277"/>
    </location>
</feature>
<dbReference type="InterPro" id="IPR011041">
    <property type="entry name" value="Quinoprot_gluc/sorb_DH_b-prop"/>
</dbReference>
<feature type="signal peptide" evidence="1">
    <location>
        <begin position="1"/>
        <end position="24"/>
    </location>
</feature>
<feature type="domain" description="Pyrroloquinoline quinone-dependent pyranose dehydrogenase beta-propeller" evidence="2">
    <location>
        <begin position="321"/>
        <end position="428"/>
    </location>
</feature>
<organism evidence="3 4">
    <name type="scientific">Sphingomonas agrestis</name>
    <dbReference type="NCBI Taxonomy" id="3080540"/>
    <lineage>
        <taxon>Bacteria</taxon>
        <taxon>Pseudomonadati</taxon>
        <taxon>Pseudomonadota</taxon>
        <taxon>Alphaproteobacteria</taxon>
        <taxon>Sphingomonadales</taxon>
        <taxon>Sphingomonadaceae</taxon>
        <taxon>Sphingomonas</taxon>
    </lineage>
</organism>
<evidence type="ECO:0000259" key="2">
    <source>
        <dbReference type="Pfam" id="PF22807"/>
    </source>
</evidence>
<protein>
    <submittedName>
        <fullName evidence="3">Sorbosone dehydrogenase family protein</fullName>
    </submittedName>
</protein>
<accession>A0ABU3Y433</accession>
<sequence length="446" mass="46899">MTIARWSSASALALLLAACGGGNAGRDTGPTPQLPAIQQNLVPTIKIASPAGWEGALPTVPEGFRIVPLATDLRIPRQMLVLPNGDLLVSEGRGGHAPKLRPKDVIAGYIKALGTSTVEGGDRLTLLRDADGDGRPEVRTVFIDGLDAPYGLAYVDGNIYVANQGALLRFPYSQGQTAIPRSAGVEVTALPSQVNHHWTKSLAASTDGDDLYVGIGSNSNIGERGMAVEEERAVILEIDRATGARRPYASGIRNPTALAINPWTNGLWAVVNERDEIGPHLVPDYLTSVQPGAFYGWPYSYWGKHGDPRVRPARPDMVARAIAPDYALGAHVAALGLAFVRSGAMAPGYGDGAFVGQHGSWNRSDLSGYKVTWVPFANGRPSGPQRDFVTGFLVDGKARGRPVGVAFSGAGRALYIADDLSNTVWRVTPAAGRPAGGVGTGAASTR</sequence>